<dbReference type="EMBL" id="CM046397">
    <property type="protein sequence ID" value="KAI8536113.1"/>
    <property type="molecule type" value="Genomic_DNA"/>
</dbReference>
<accession>A0ACC0M708</accession>
<keyword evidence="2" id="KW-1185">Reference proteome</keyword>
<reference evidence="1" key="1">
    <citation type="submission" date="2022-02" db="EMBL/GenBank/DDBJ databases">
        <title>Plant Genome Project.</title>
        <authorList>
            <person name="Zhang R.-G."/>
        </authorList>
    </citation>
    <scope>NUCLEOTIDE SEQUENCE</scope>
    <source>
        <strain evidence="1">AT1</strain>
    </source>
</reference>
<gene>
    <name evidence="1" type="ORF">RHMOL_Rhmol10G0231200</name>
</gene>
<comment type="caution">
    <text evidence="1">The sequence shown here is derived from an EMBL/GenBank/DDBJ whole genome shotgun (WGS) entry which is preliminary data.</text>
</comment>
<sequence>MLVLSLNGKEISCNAAWEEGVLSEVRITMILFAGHACSLNGLDSLKPLKVKTSKSNEKGTKRIIRSGGKERDGGRIRLGKTGILVHRLIKESFRLHPVTPLLLPHEAMQEFIVNGYHIPRKAQVTINVWAIGRDPNVWKDAEEFIPERYIGTSKDLRGHVFQLLPFGAGRRRCPGMQLGLLTVRLVVTQLVLL</sequence>
<protein>
    <submittedName>
        <fullName evidence="1">Uncharacterized protein</fullName>
    </submittedName>
</protein>
<proteinExistence type="predicted"/>
<organism evidence="1 2">
    <name type="scientific">Rhododendron molle</name>
    <name type="common">Chinese azalea</name>
    <name type="synonym">Azalea mollis</name>
    <dbReference type="NCBI Taxonomy" id="49168"/>
    <lineage>
        <taxon>Eukaryota</taxon>
        <taxon>Viridiplantae</taxon>
        <taxon>Streptophyta</taxon>
        <taxon>Embryophyta</taxon>
        <taxon>Tracheophyta</taxon>
        <taxon>Spermatophyta</taxon>
        <taxon>Magnoliopsida</taxon>
        <taxon>eudicotyledons</taxon>
        <taxon>Gunneridae</taxon>
        <taxon>Pentapetalae</taxon>
        <taxon>asterids</taxon>
        <taxon>Ericales</taxon>
        <taxon>Ericaceae</taxon>
        <taxon>Ericoideae</taxon>
        <taxon>Rhodoreae</taxon>
        <taxon>Rhododendron</taxon>
    </lineage>
</organism>
<evidence type="ECO:0000313" key="2">
    <source>
        <dbReference type="Proteomes" id="UP001062846"/>
    </source>
</evidence>
<dbReference type="Proteomes" id="UP001062846">
    <property type="component" value="Chromosome 10"/>
</dbReference>
<name>A0ACC0M708_RHOML</name>
<evidence type="ECO:0000313" key="1">
    <source>
        <dbReference type="EMBL" id="KAI8536113.1"/>
    </source>
</evidence>